<keyword evidence="1" id="KW-1133">Transmembrane helix</keyword>
<dbReference type="OrthoDB" id="5189031at2"/>
<dbReference type="STRING" id="670155.SAMN04488001_0686"/>
<organism evidence="2 3">
    <name type="scientific">Litoreibacter albidus</name>
    <dbReference type="NCBI Taxonomy" id="670155"/>
    <lineage>
        <taxon>Bacteria</taxon>
        <taxon>Pseudomonadati</taxon>
        <taxon>Pseudomonadota</taxon>
        <taxon>Alphaproteobacteria</taxon>
        <taxon>Rhodobacterales</taxon>
        <taxon>Roseobacteraceae</taxon>
        <taxon>Litoreibacter</taxon>
    </lineage>
</organism>
<evidence type="ECO:0008006" key="4">
    <source>
        <dbReference type="Google" id="ProtNLM"/>
    </source>
</evidence>
<feature type="transmembrane region" description="Helical" evidence="1">
    <location>
        <begin position="186"/>
        <end position="202"/>
    </location>
</feature>
<feature type="transmembrane region" description="Helical" evidence="1">
    <location>
        <begin position="77"/>
        <end position="94"/>
    </location>
</feature>
<accession>A0A1H2S5J6</accession>
<dbReference type="Proteomes" id="UP000199441">
    <property type="component" value="Unassembled WGS sequence"/>
</dbReference>
<name>A0A1H2S5J6_9RHOB</name>
<evidence type="ECO:0000313" key="3">
    <source>
        <dbReference type="Proteomes" id="UP000199441"/>
    </source>
</evidence>
<protein>
    <recommendedName>
        <fullName evidence="4">TspO and MBR related proteins</fullName>
    </recommendedName>
</protein>
<dbReference type="AlphaFoldDB" id="A0A1H2S5J6"/>
<feature type="transmembrane region" description="Helical" evidence="1">
    <location>
        <begin position="46"/>
        <end position="65"/>
    </location>
</feature>
<reference evidence="3" key="1">
    <citation type="submission" date="2016-10" db="EMBL/GenBank/DDBJ databases">
        <authorList>
            <person name="Varghese N."/>
            <person name="Submissions S."/>
        </authorList>
    </citation>
    <scope>NUCLEOTIDE SEQUENCE [LARGE SCALE GENOMIC DNA]</scope>
    <source>
        <strain evidence="3">DSM 26922</strain>
    </source>
</reference>
<sequence length="234" mass="25132">MKAWAILAATTAFLISPFITEGFAGFRPDQFPIPQDDAPVQPLGYAFSIWSVIYLWLLVSAVIGVWKHRDDAHWDAARVPLFLSLAVGAFWIKVATLSVIWASVLIWVMLGTAVWALLAGRNIRPAWQFALPAGLYAGWLTAASCVSIGLLGAGYGIGGGAVMWALLMVSVAMLIAALVQHRAHGVWTYALAVVWALVGIIARNGTETLSVTLFAVAGAVIISGLAVRQMQFNR</sequence>
<keyword evidence="1" id="KW-0812">Transmembrane</keyword>
<keyword evidence="1" id="KW-0472">Membrane</keyword>
<feature type="transmembrane region" description="Helical" evidence="1">
    <location>
        <begin position="208"/>
        <end position="227"/>
    </location>
</feature>
<feature type="transmembrane region" description="Helical" evidence="1">
    <location>
        <begin position="130"/>
        <end position="155"/>
    </location>
</feature>
<proteinExistence type="predicted"/>
<dbReference type="EMBL" id="FNOI01000001">
    <property type="protein sequence ID" value="SDW26239.1"/>
    <property type="molecule type" value="Genomic_DNA"/>
</dbReference>
<evidence type="ECO:0000313" key="2">
    <source>
        <dbReference type="EMBL" id="SDW26239.1"/>
    </source>
</evidence>
<feature type="transmembrane region" description="Helical" evidence="1">
    <location>
        <begin position="100"/>
        <end position="118"/>
    </location>
</feature>
<keyword evidence="3" id="KW-1185">Reference proteome</keyword>
<evidence type="ECO:0000256" key="1">
    <source>
        <dbReference type="SAM" id="Phobius"/>
    </source>
</evidence>
<feature type="transmembrane region" description="Helical" evidence="1">
    <location>
        <begin position="161"/>
        <end position="179"/>
    </location>
</feature>
<dbReference type="RefSeq" id="WP_089944429.1">
    <property type="nucleotide sequence ID" value="NZ_FNOI01000001.1"/>
</dbReference>
<gene>
    <name evidence="2" type="ORF">SAMN04488001_0686</name>
</gene>